<dbReference type="PANTHER" id="PTHR12589:SF7">
    <property type="entry name" value="6-PYRUVOYL TETRAHYDROBIOPTERIN SYNTHASE"/>
    <property type="match status" value="1"/>
</dbReference>
<dbReference type="Pfam" id="PF01242">
    <property type="entry name" value="PTPS"/>
    <property type="match status" value="1"/>
</dbReference>
<keyword evidence="6" id="KW-0479">Metal-binding</keyword>
<dbReference type="EMBL" id="AP011750">
    <property type="protein sequence ID" value="BAL56552.1"/>
    <property type="molecule type" value="Genomic_DNA"/>
</dbReference>
<evidence type="ECO:0000256" key="3">
    <source>
        <dbReference type="ARBA" id="ARBA00008900"/>
    </source>
</evidence>
<evidence type="ECO:0000256" key="4">
    <source>
        <dbReference type="ARBA" id="ARBA00012982"/>
    </source>
</evidence>
<evidence type="ECO:0000256" key="8">
    <source>
        <dbReference type="ARBA" id="ARBA00023239"/>
    </source>
</evidence>
<comment type="catalytic activity">
    <reaction evidence="10">
        <text>7,8-dihydroneopterin 3'-triphosphate + H2O = 6-carboxy-5,6,7,8-tetrahydropterin + triphosphate + acetaldehyde + 2 H(+)</text>
        <dbReference type="Rhea" id="RHEA:27966"/>
        <dbReference type="ChEBI" id="CHEBI:15343"/>
        <dbReference type="ChEBI" id="CHEBI:15377"/>
        <dbReference type="ChEBI" id="CHEBI:15378"/>
        <dbReference type="ChEBI" id="CHEBI:18036"/>
        <dbReference type="ChEBI" id="CHEBI:58462"/>
        <dbReference type="ChEBI" id="CHEBI:61032"/>
        <dbReference type="EC" id="4.1.2.50"/>
    </reaction>
</comment>
<dbReference type="SUPFAM" id="SSF55620">
    <property type="entry name" value="Tetrahydrobiopterin biosynthesis enzymes-like"/>
    <property type="match status" value="1"/>
</dbReference>
<evidence type="ECO:0000256" key="9">
    <source>
        <dbReference type="ARBA" id="ARBA00031449"/>
    </source>
</evidence>
<dbReference type="UniPathway" id="UPA00391"/>
<evidence type="ECO:0000256" key="7">
    <source>
        <dbReference type="ARBA" id="ARBA00022833"/>
    </source>
</evidence>
<dbReference type="GO" id="GO:0046872">
    <property type="term" value="F:metal ion binding"/>
    <property type="evidence" value="ECO:0007669"/>
    <property type="project" value="UniProtKB-KW"/>
</dbReference>
<dbReference type="GO" id="GO:0070497">
    <property type="term" value="F:6-carboxytetrahydropterin synthase activity"/>
    <property type="evidence" value="ECO:0007669"/>
    <property type="project" value="UniProtKB-EC"/>
</dbReference>
<evidence type="ECO:0000256" key="1">
    <source>
        <dbReference type="ARBA" id="ARBA00001947"/>
    </source>
</evidence>
<gene>
    <name evidence="11" type="ORF">HGMM_F40B03C40</name>
</gene>
<name>H5SK66_9BACT</name>
<evidence type="ECO:0000313" key="11">
    <source>
        <dbReference type="EMBL" id="BAL56552.1"/>
    </source>
</evidence>
<keyword evidence="8" id="KW-0456">Lyase</keyword>
<dbReference type="InterPro" id="IPR007115">
    <property type="entry name" value="6-PTP_synth/QueD"/>
</dbReference>
<protein>
    <recommendedName>
        <fullName evidence="5">6-carboxy-5,6,7,8-tetrahydropterin synthase</fullName>
        <ecNumber evidence="4">4.1.2.50</ecNumber>
    </recommendedName>
    <alternativeName>
        <fullName evidence="9">Queuosine biosynthesis protein QueD</fullName>
    </alternativeName>
</protein>
<dbReference type="FunFam" id="3.30.479.10:FF:000003">
    <property type="entry name" value="6-pyruvoyl tetrahydrobiopterin synthase"/>
    <property type="match status" value="1"/>
</dbReference>
<reference evidence="11" key="1">
    <citation type="journal article" date="2005" name="Environ. Microbiol.">
        <title>Genetic and functional properties of uncultivated thermophilic crenarchaeotes from a subsurface gold mine as revealed by analysis of genome fragments.</title>
        <authorList>
            <person name="Nunoura T."/>
            <person name="Hirayama H."/>
            <person name="Takami H."/>
            <person name="Oida H."/>
            <person name="Nishi S."/>
            <person name="Shimamura S."/>
            <person name="Suzuki Y."/>
            <person name="Inagaki F."/>
            <person name="Takai K."/>
            <person name="Nealson K.H."/>
            <person name="Horikoshi K."/>
        </authorList>
    </citation>
    <scope>NUCLEOTIDE SEQUENCE</scope>
</reference>
<evidence type="ECO:0000256" key="5">
    <source>
        <dbReference type="ARBA" id="ARBA00018141"/>
    </source>
</evidence>
<organism evidence="11">
    <name type="scientific">uncultured Bacteroidota bacterium</name>
    <dbReference type="NCBI Taxonomy" id="152509"/>
    <lineage>
        <taxon>Bacteria</taxon>
        <taxon>Pseudomonadati</taxon>
        <taxon>Bacteroidota</taxon>
        <taxon>environmental samples</taxon>
    </lineage>
</organism>
<proteinExistence type="inferred from homology"/>
<evidence type="ECO:0000256" key="2">
    <source>
        <dbReference type="ARBA" id="ARBA00005061"/>
    </source>
</evidence>
<dbReference type="Gene3D" id="3.30.479.10">
    <property type="entry name" value="6-pyruvoyl tetrahydropterin synthase/QueD"/>
    <property type="match status" value="1"/>
</dbReference>
<dbReference type="PANTHER" id="PTHR12589">
    <property type="entry name" value="PYRUVOYL TETRAHYDROBIOPTERIN SYNTHASE"/>
    <property type="match status" value="1"/>
</dbReference>
<keyword evidence="7" id="KW-0862">Zinc</keyword>
<evidence type="ECO:0000256" key="10">
    <source>
        <dbReference type="ARBA" id="ARBA00048807"/>
    </source>
</evidence>
<comment type="cofactor">
    <cofactor evidence="1">
        <name>Zn(2+)</name>
        <dbReference type="ChEBI" id="CHEBI:29105"/>
    </cofactor>
</comment>
<evidence type="ECO:0000256" key="6">
    <source>
        <dbReference type="ARBA" id="ARBA00022723"/>
    </source>
</evidence>
<dbReference type="InterPro" id="IPR038418">
    <property type="entry name" value="6-PTP_synth/QueD_sf"/>
</dbReference>
<dbReference type="EC" id="4.1.2.50" evidence="4"/>
<comment type="similarity">
    <text evidence="3">Belongs to the PTPS family. QueD subfamily.</text>
</comment>
<reference evidence="11" key="2">
    <citation type="journal article" date="2012" name="PLoS ONE">
        <title>A Deeply Branching Thermophilic Bacterium with an Ancient Acetyl-CoA Pathway Dominates a Subsurface Ecosystem.</title>
        <authorList>
            <person name="Takami H."/>
            <person name="Noguchi H."/>
            <person name="Takaki Y."/>
            <person name="Uchiyama I."/>
            <person name="Toyoda A."/>
            <person name="Nishi S."/>
            <person name="Chee G.-J."/>
            <person name="Arai W."/>
            <person name="Nunoura T."/>
            <person name="Itoh T."/>
            <person name="Hattori M."/>
            <person name="Takai K."/>
        </authorList>
    </citation>
    <scope>NUCLEOTIDE SEQUENCE</scope>
</reference>
<dbReference type="AlphaFoldDB" id="H5SK66"/>
<accession>H5SK66</accession>
<sequence length="151" mass="17205">MPPRVYVTRRFHFSAAHRVYNPAWSDEKNYEVFGPCSHPGFHGHNYELEVTVAGAPNPDTGYVLDLALLKKLIDSHLIAQLDHKNLNTDVPFLSGQIPSTENLIVALWKEIQRLLPPGVKLVRLRLQETPRNAFEYYGEEDPLPPAQHQTL</sequence>
<comment type="pathway">
    <text evidence="2">Purine metabolism; 7-cyano-7-deazaguanine biosynthesis.</text>
</comment>